<evidence type="ECO:0000313" key="2">
    <source>
        <dbReference type="Proteomes" id="UP000000714"/>
    </source>
</evidence>
<protein>
    <submittedName>
        <fullName evidence="1">Gp030</fullName>
    </submittedName>
</protein>
<dbReference type="KEGG" id="vg:5602045"/>
<dbReference type="GeneID" id="5602045"/>
<sequence length="492" mass="57203">MSIGLYIDGEIRSLDTKIDKMVTKTGISVDNISVEDTILIHPIALNAAIPRNLSIEAISTVYEENFELLRELSVEGENALGGAMFNDVTGYRNHRLRTLSDSVILNRPPGTDGFDEEENKEDYVWEYDCMNAFMHIIPFNFTIDKEPKPLVNTNKDGKNGASYSDKYIQDSCILPEPLRIHLVDYSKKQDKSKVEMYYHKEGKYYLNATVASYYRYREMRKTDGDLKQIVSYFNEKYKYLGENLDFSKLVYGLYLSGIFLKLPKEEAQKLKTAMDCISTVVSEYILTNSSVRKAYINLDSIVTKEPWDDDFKYNLYRVKQKYEPLTGGNIIESFKNTLRINELQYFTRDENIPSIMGWYSADIERILKNYPDYKAYHIDIHAAYVNIAKELANINITKNETGKIKSANPYLYQEICDRISKRSIYLTHYFEDQMTVFWQTDGGLCLIKDNIDVTNMIEENQDVVIEQVVGRTVHKLPRSYKHRFFTTNYVGF</sequence>
<proteinExistence type="predicted"/>
<name>A6MA94_9CAUD</name>
<keyword evidence="2" id="KW-1185">Reference proteome</keyword>
<reference evidence="1 2" key="1">
    <citation type="journal article" date="2007" name="Virology">
        <title>KSY1, a lactococcal phage with a T7-like transcription.</title>
        <authorList>
            <person name="Chopin A."/>
            <person name="Deveau H."/>
            <person name="Ehrlich S.D."/>
            <person name="Moineau S."/>
            <person name="Chopin M.C."/>
        </authorList>
    </citation>
    <scope>NUCLEOTIDE SEQUENCE</scope>
</reference>
<accession>A6MA94</accession>
<organism evidence="1 2">
    <name type="scientific">Lactococcus phage KSY1</name>
    <dbReference type="NCBI Taxonomy" id="2913972"/>
    <lineage>
        <taxon>Viruses</taxon>
        <taxon>Duplodnaviria</taxon>
        <taxon>Heunggongvirae</taxon>
        <taxon>Uroviricota</taxon>
        <taxon>Caudoviricetes</taxon>
        <taxon>Chopinvirus</taxon>
        <taxon>Chopinvirus KSY1</taxon>
    </lineage>
</organism>
<gene>
    <name evidence="1" type="ORF">KSY1p030</name>
</gene>
<dbReference type="RefSeq" id="YP_001469028.1">
    <property type="nucleotide sequence ID" value="NC_009817.1"/>
</dbReference>
<evidence type="ECO:0000313" key="1">
    <source>
        <dbReference type="EMBL" id="ABG21572.1"/>
    </source>
</evidence>
<dbReference type="Proteomes" id="UP000000714">
    <property type="component" value="Segment"/>
</dbReference>
<dbReference type="EMBL" id="DQ535032">
    <property type="protein sequence ID" value="ABG21572.1"/>
    <property type="molecule type" value="Genomic_DNA"/>
</dbReference>